<dbReference type="SUPFAM" id="SSF51905">
    <property type="entry name" value="FAD/NAD(P)-binding domain"/>
    <property type="match status" value="1"/>
</dbReference>
<feature type="non-terminal residue" evidence="2">
    <location>
        <position position="260"/>
    </location>
</feature>
<feature type="non-terminal residue" evidence="2">
    <location>
        <position position="1"/>
    </location>
</feature>
<name>X0XLI0_9ZZZZ</name>
<evidence type="ECO:0000259" key="1">
    <source>
        <dbReference type="Pfam" id="PF01593"/>
    </source>
</evidence>
<proteinExistence type="predicted"/>
<reference evidence="2" key="1">
    <citation type="journal article" date="2014" name="Front. Microbiol.">
        <title>High frequency of phylogenetically diverse reductive dehalogenase-homologous genes in deep subseafloor sedimentary metagenomes.</title>
        <authorList>
            <person name="Kawai M."/>
            <person name="Futagami T."/>
            <person name="Toyoda A."/>
            <person name="Takaki Y."/>
            <person name="Nishi S."/>
            <person name="Hori S."/>
            <person name="Arai W."/>
            <person name="Tsubouchi T."/>
            <person name="Morono Y."/>
            <person name="Uchiyama I."/>
            <person name="Ito T."/>
            <person name="Fujiyama A."/>
            <person name="Inagaki F."/>
            <person name="Takami H."/>
        </authorList>
    </citation>
    <scope>NUCLEOTIDE SEQUENCE</scope>
    <source>
        <strain evidence="2">Expedition CK06-06</strain>
    </source>
</reference>
<dbReference type="Pfam" id="PF01593">
    <property type="entry name" value="Amino_oxidase"/>
    <property type="match status" value="1"/>
</dbReference>
<sequence length="260" mass="29280">DKLDGKVMKGAGVIKVEEKDGIVSTHFQKNGKEHIVKSKSAVMAVPPQIALELIPQLPDWKKEALAKVDYGPITIVSVFLKRSIPWKRWMFMLCNNAMISFIFDVTFDTDDDKNEDNPIIYNFIISIPPDEKKEIEAFLAKSDEEIVTLALNDFKHIMPKADIDEYIIDTKVTRFPIGELELSPEYYLELLPQLQKPVGNIHFCGDYSHGQSFIAGAAYSGMRAARALGSTYVVSEEKEISKEPKWGAFGWAAILLNILL</sequence>
<accession>X0XLI0</accession>
<dbReference type="EMBL" id="BARS01033436">
    <property type="protein sequence ID" value="GAG25831.1"/>
    <property type="molecule type" value="Genomic_DNA"/>
</dbReference>
<dbReference type="GO" id="GO:0016491">
    <property type="term" value="F:oxidoreductase activity"/>
    <property type="evidence" value="ECO:0007669"/>
    <property type="project" value="InterPro"/>
</dbReference>
<dbReference type="Gene3D" id="3.50.50.60">
    <property type="entry name" value="FAD/NAD(P)-binding domain"/>
    <property type="match status" value="1"/>
</dbReference>
<dbReference type="InterPro" id="IPR036188">
    <property type="entry name" value="FAD/NAD-bd_sf"/>
</dbReference>
<gene>
    <name evidence="2" type="ORF">S01H1_51779</name>
</gene>
<dbReference type="AlphaFoldDB" id="X0XLI0"/>
<evidence type="ECO:0000313" key="2">
    <source>
        <dbReference type="EMBL" id="GAG25831.1"/>
    </source>
</evidence>
<dbReference type="Gene3D" id="3.90.660.10">
    <property type="match status" value="1"/>
</dbReference>
<protein>
    <recommendedName>
        <fullName evidence="1">Amine oxidase domain-containing protein</fullName>
    </recommendedName>
</protein>
<feature type="domain" description="Amine oxidase" evidence="1">
    <location>
        <begin position="4"/>
        <end position="228"/>
    </location>
</feature>
<comment type="caution">
    <text evidence="2">The sequence shown here is derived from an EMBL/GenBank/DDBJ whole genome shotgun (WGS) entry which is preliminary data.</text>
</comment>
<organism evidence="2">
    <name type="scientific">marine sediment metagenome</name>
    <dbReference type="NCBI Taxonomy" id="412755"/>
    <lineage>
        <taxon>unclassified sequences</taxon>
        <taxon>metagenomes</taxon>
        <taxon>ecological metagenomes</taxon>
    </lineage>
</organism>
<dbReference type="InterPro" id="IPR002937">
    <property type="entry name" value="Amino_oxidase"/>
</dbReference>